<proteinExistence type="predicted"/>
<dbReference type="RefSeq" id="WP_123868781.1">
    <property type="nucleotide sequence ID" value="NZ_CP033932.1"/>
</dbReference>
<organism evidence="1 2">
    <name type="scientific">Chryseobacterium bernardetii</name>
    <dbReference type="NCBI Taxonomy" id="1241978"/>
    <lineage>
        <taxon>Bacteria</taxon>
        <taxon>Pseudomonadati</taxon>
        <taxon>Bacteroidota</taxon>
        <taxon>Flavobacteriia</taxon>
        <taxon>Flavobacteriales</taxon>
        <taxon>Weeksellaceae</taxon>
        <taxon>Chryseobacterium group</taxon>
        <taxon>Chryseobacterium</taxon>
    </lineage>
</organism>
<dbReference type="KEGG" id="cben:EG339_02925"/>
<keyword evidence="2" id="KW-1185">Reference proteome</keyword>
<gene>
    <name evidence="1" type="ORF">EG339_02925</name>
</gene>
<dbReference type="Proteomes" id="UP000271193">
    <property type="component" value="Chromosome"/>
</dbReference>
<evidence type="ECO:0000313" key="2">
    <source>
        <dbReference type="Proteomes" id="UP000271193"/>
    </source>
</evidence>
<protein>
    <submittedName>
        <fullName evidence="1">Uncharacterized protein</fullName>
    </submittedName>
</protein>
<name>A0A3G6TAK6_9FLAO</name>
<evidence type="ECO:0000313" key="1">
    <source>
        <dbReference type="EMBL" id="AZB23646.1"/>
    </source>
</evidence>
<accession>A0A3G6TAK6</accession>
<dbReference type="EMBL" id="CP033932">
    <property type="protein sequence ID" value="AZB23646.1"/>
    <property type="molecule type" value="Genomic_DNA"/>
</dbReference>
<dbReference type="GeneID" id="99063753"/>
<sequence>MEKFQTGQTVYQIGVNVLTQLPEIQEHKILCVGTKSIYTTGTDVHFNVNGESTFFFSFMDVFQPDELMKAYAHEVWTDSKEKAEQYCSKMLEIVQFRNNLKKQDDVNI</sequence>
<dbReference type="AlphaFoldDB" id="A0A3G6TAK6"/>
<reference evidence="2" key="1">
    <citation type="submission" date="2018-11" db="EMBL/GenBank/DDBJ databases">
        <title>Proposal to divide the Flavobacteriaceae and reorganize its genera based on Amino Acid Identity values calculated from whole genome sequences.</title>
        <authorList>
            <person name="Nicholson A.C."/>
            <person name="Gulvik C.A."/>
            <person name="Whitney A.M."/>
            <person name="Humrighouse B.W."/>
            <person name="Bell M."/>
            <person name="Holmes B."/>
            <person name="Steigerwalt A.G."/>
            <person name="Villarma A."/>
            <person name="Sheth M."/>
            <person name="Batra D."/>
            <person name="Pryor J."/>
            <person name="Bernardet J.-F."/>
            <person name="Hugo C."/>
            <person name="Kampfer P."/>
            <person name="Newman J."/>
            <person name="McQuiston J.R."/>
        </authorList>
    </citation>
    <scope>NUCLEOTIDE SEQUENCE [LARGE SCALE GENOMIC DNA]</scope>
    <source>
        <strain evidence="2">G0229</strain>
    </source>
</reference>